<gene>
    <name evidence="2" type="ORF">SODALDRAFT_28428</name>
</gene>
<dbReference type="Proteomes" id="UP000272025">
    <property type="component" value="Unassembled WGS sequence"/>
</dbReference>
<dbReference type="EMBL" id="ML119051">
    <property type="protein sequence ID" value="ROT43006.1"/>
    <property type="molecule type" value="Genomic_DNA"/>
</dbReference>
<feature type="transmembrane region" description="Helical" evidence="1">
    <location>
        <begin position="20"/>
        <end position="44"/>
    </location>
</feature>
<keyword evidence="1" id="KW-0472">Membrane</keyword>
<evidence type="ECO:0000313" key="3">
    <source>
        <dbReference type="Proteomes" id="UP000272025"/>
    </source>
</evidence>
<keyword evidence="3" id="KW-1185">Reference proteome</keyword>
<organism evidence="2 3">
    <name type="scientific">Sodiomyces alkalinus (strain CBS 110278 / VKM F-3762 / F11)</name>
    <name type="common">Alkaliphilic filamentous fungus</name>
    <dbReference type="NCBI Taxonomy" id="1314773"/>
    <lineage>
        <taxon>Eukaryota</taxon>
        <taxon>Fungi</taxon>
        <taxon>Dikarya</taxon>
        <taxon>Ascomycota</taxon>
        <taxon>Pezizomycotina</taxon>
        <taxon>Sordariomycetes</taxon>
        <taxon>Hypocreomycetidae</taxon>
        <taxon>Glomerellales</taxon>
        <taxon>Plectosphaerellaceae</taxon>
        <taxon>Sodiomyces</taxon>
    </lineage>
</organism>
<dbReference type="AlphaFoldDB" id="A0A3N2Q8E1"/>
<evidence type="ECO:0000256" key="1">
    <source>
        <dbReference type="SAM" id="Phobius"/>
    </source>
</evidence>
<keyword evidence="1" id="KW-1133">Transmembrane helix</keyword>
<proteinExistence type="predicted"/>
<dbReference type="GeneID" id="39576934"/>
<evidence type="ECO:0000313" key="2">
    <source>
        <dbReference type="EMBL" id="ROT43006.1"/>
    </source>
</evidence>
<protein>
    <submittedName>
        <fullName evidence="2">Uncharacterized protein</fullName>
    </submittedName>
</protein>
<sequence>MQHPLGLEETEARARKRSFGFVPAGSTSFFPRPLFFLFFFFLFLRSHEKPHYHTASPSPRLENIFVSMNSWSLYREPPQTRESLCY</sequence>
<dbReference type="RefSeq" id="XP_028470812.1">
    <property type="nucleotide sequence ID" value="XM_028608456.1"/>
</dbReference>
<keyword evidence="1" id="KW-0812">Transmembrane</keyword>
<accession>A0A3N2Q8E1</accession>
<name>A0A3N2Q8E1_SODAK</name>
<reference evidence="2 3" key="1">
    <citation type="journal article" date="2018" name="Mol. Ecol.">
        <title>The obligate alkalophilic soda-lake fungus Sodiomyces alkalinus has shifted to a protein diet.</title>
        <authorList>
            <person name="Grum-Grzhimaylo A.A."/>
            <person name="Falkoski D.L."/>
            <person name="van den Heuvel J."/>
            <person name="Valero-Jimenez C.A."/>
            <person name="Min B."/>
            <person name="Choi I.G."/>
            <person name="Lipzen A."/>
            <person name="Daum C.G."/>
            <person name="Aanen D.K."/>
            <person name="Tsang A."/>
            <person name="Henrissat B."/>
            <person name="Bilanenko E.N."/>
            <person name="de Vries R.P."/>
            <person name="van Kan J.A.L."/>
            <person name="Grigoriev I.V."/>
            <person name="Debets A.J.M."/>
        </authorList>
    </citation>
    <scope>NUCLEOTIDE SEQUENCE [LARGE SCALE GENOMIC DNA]</scope>
    <source>
        <strain evidence="2 3">F11</strain>
    </source>
</reference>